<dbReference type="GO" id="GO:0003677">
    <property type="term" value="F:DNA binding"/>
    <property type="evidence" value="ECO:0007669"/>
    <property type="project" value="UniProtKB-KW"/>
</dbReference>
<accession>A0A7Z0IS45</accession>
<evidence type="ECO:0000313" key="3">
    <source>
        <dbReference type="Proteomes" id="UP000564496"/>
    </source>
</evidence>
<dbReference type="Pfam" id="PF13556">
    <property type="entry name" value="HTH_30"/>
    <property type="match status" value="1"/>
</dbReference>
<dbReference type="PANTHER" id="PTHR33744:SF1">
    <property type="entry name" value="DNA-BINDING TRANSCRIPTIONAL ACTIVATOR ADER"/>
    <property type="match status" value="1"/>
</dbReference>
<dbReference type="InterPro" id="IPR025736">
    <property type="entry name" value="PucR_C-HTH_dom"/>
</dbReference>
<gene>
    <name evidence="2" type="ORF">BJ988_002025</name>
</gene>
<dbReference type="InterPro" id="IPR051448">
    <property type="entry name" value="CdaR-like_regulators"/>
</dbReference>
<keyword evidence="2" id="KW-0238">DNA-binding</keyword>
<dbReference type="EMBL" id="JACBZR010000001">
    <property type="protein sequence ID" value="NYI77377.1"/>
    <property type="molecule type" value="Genomic_DNA"/>
</dbReference>
<dbReference type="Proteomes" id="UP000564496">
    <property type="component" value="Unassembled WGS sequence"/>
</dbReference>
<evidence type="ECO:0000313" key="2">
    <source>
        <dbReference type="EMBL" id="NYI77377.1"/>
    </source>
</evidence>
<organism evidence="2 3">
    <name type="scientific">Nocardioides panzhihuensis</name>
    <dbReference type="NCBI Taxonomy" id="860243"/>
    <lineage>
        <taxon>Bacteria</taxon>
        <taxon>Bacillati</taxon>
        <taxon>Actinomycetota</taxon>
        <taxon>Actinomycetes</taxon>
        <taxon>Propionibacteriales</taxon>
        <taxon>Nocardioidaceae</taxon>
        <taxon>Nocardioides</taxon>
    </lineage>
</organism>
<evidence type="ECO:0000259" key="1">
    <source>
        <dbReference type="Pfam" id="PF13556"/>
    </source>
</evidence>
<dbReference type="PANTHER" id="PTHR33744">
    <property type="entry name" value="CARBOHYDRATE DIACID REGULATOR"/>
    <property type="match status" value="1"/>
</dbReference>
<sequence length="121" mass="13046">MLPGIGVSDAAVLGRDYAPYLALFGPDGERALAFAHGLLAPLLAWDTSHRSALVRTLDAYLTHNASVTRAAAALFVHPNTVKQRLERIDQLLPGWRSQEASFRLGIALQLNRLSGSDTPEG</sequence>
<keyword evidence="3" id="KW-1185">Reference proteome</keyword>
<dbReference type="AlphaFoldDB" id="A0A7Z0IS45"/>
<protein>
    <submittedName>
        <fullName evidence="2">DNA-binding PucR family transcriptional regulator</fullName>
    </submittedName>
</protein>
<proteinExistence type="predicted"/>
<name>A0A7Z0IS45_9ACTN</name>
<comment type="caution">
    <text evidence="2">The sequence shown here is derived from an EMBL/GenBank/DDBJ whole genome shotgun (WGS) entry which is preliminary data.</text>
</comment>
<reference evidence="2 3" key="1">
    <citation type="submission" date="2020-07" db="EMBL/GenBank/DDBJ databases">
        <title>Sequencing the genomes of 1000 actinobacteria strains.</title>
        <authorList>
            <person name="Klenk H.-P."/>
        </authorList>
    </citation>
    <scope>NUCLEOTIDE SEQUENCE [LARGE SCALE GENOMIC DNA]</scope>
    <source>
        <strain evidence="2 3">DSM 26487</strain>
    </source>
</reference>
<dbReference type="InterPro" id="IPR042070">
    <property type="entry name" value="PucR_C-HTH_sf"/>
</dbReference>
<dbReference type="Gene3D" id="1.10.10.2840">
    <property type="entry name" value="PucR C-terminal helix-turn-helix domain"/>
    <property type="match status" value="1"/>
</dbReference>
<feature type="domain" description="PucR C-terminal helix-turn-helix" evidence="1">
    <location>
        <begin position="53"/>
        <end position="109"/>
    </location>
</feature>